<evidence type="ECO:0000256" key="7">
    <source>
        <dbReference type="SAM" id="Coils"/>
    </source>
</evidence>
<organism evidence="9 10">
    <name type="scientific">Chenopodium quinoa</name>
    <name type="common">Quinoa</name>
    <dbReference type="NCBI Taxonomy" id="63459"/>
    <lineage>
        <taxon>Eukaryota</taxon>
        <taxon>Viridiplantae</taxon>
        <taxon>Streptophyta</taxon>
        <taxon>Embryophyta</taxon>
        <taxon>Tracheophyta</taxon>
        <taxon>Spermatophyta</taxon>
        <taxon>Magnoliopsida</taxon>
        <taxon>eudicotyledons</taxon>
        <taxon>Gunneridae</taxon>
        <taxon>Pentapetalae</taxon>
        <taxon>Caryophyllales</taxon>
        <taxon>Chenopodiaceae</taxon>
        <taxon>Chenopodioideae</taxon>
        <taxon>Atripliceae</taxon>
        <taxon>Chenopodium</taxon>
    </lineage>
</organism>
<feature type="compositionally biased region" description="Basic and acidic residues" evidence="8">
    <location>
        <begin position="26"/>
        <end position="36"/>
    </location>
</feature>
<dbReference type="GO" id="GO:0007030">
    <property type="term" value="P:Golgi organization"/>
    <property type="evidence" value="ECO:0007669"/>
    <property type="project" value="InterPro"/>
</dbReference>
<sequence length="338" mass="36475">MAGWISSKLKVAENLLQQIDQQAAESLRKEESKQSDGLDAITSQKSSGIVPLRDQLKKKTSEDNENLEKLYNDSVNHGEVKSSSDEISKANRSSGARKDGVKAGIMGLKGKGNGKVVGKTVRKEGDGNGEKGSGVLGVGGGSGMGSRKIVEGSEPSLRLKKVEGYDEVDSPTIGNSENVSVLMSDEGKIAVCDDERIGRTTFEMNCSDEGIPKTGIRGFKSVSQSAGNHESDSDSCSTSDSGAEQEREERMERRRQILAAKAAAKASEAIKEQENIVARLEGEKQSLEKILEEQANQAAQEASELQAMTMEMMEATEVEKQKHNHTRMEVLAQLAKLE</sequence>
<keyword evidence="2" id="KW-0812">Transmembrane</keyword>
<protein>
    <submittedName>
        <fullName evidence="9">Uncharacterized protein</fullName>
    </submittedName>
</protein>
<accession>A0A803N5Y5</accession>
<comment type="subcellular location">
    <subcellularLocation>
        <location evidence="1">Golgi apparatus membrane</location>
    </subcellularLocation>
</comment>
<keyword evidence="4" id="KW-0333">Golgi apparatus</keyword>
<dbReference type="PANTHER" id="PTHR13815:SF5">
    <property type="entry name" value="GOLGIN CANDIDATE 2"/>
    <property type="match status" value="1"/>
</dbReference>
<dbReference type="AlphaFoldDB" id="A0A803N5Y5"/>
<evidence type="ECO:0000256" key="3">
    <source>
        <dbReference type="ARBA" id="ARBA00022989"/>
    </source>
</evidence>
<evidence type="ECO:0000256" key="6">
    <source>
        <dbReference type="ARBA" id="ARBA00023136"/>
    </source>
</evidence>
<dbReference type="GO" id="GO:0000139">
    <property type="term" value="C:Golgi membrane"/>
    <property type="evidence" value="ECO:0007669"/>
    <property type="project" value="UniProtKB-SubCell"/>
</dbReference>
<evidence type="ECO:0000313" key="10">
    <source>
        <dbReference type="Proteomes" id="UP000596660"/>
    </source>
</evidence>
<dbReference type="GO" id="GO:0031985">
    <property type="term" value="C:Golgi cisterna"/>
    <property type="evidence" value="ECO:0007669"/>
    <property type="project" value="TreeGrafter"/>
</dbReference>
<feature type="coiled-coil region" evidence="7">
    <location>
        <begin position="263"/>
        <end position="311"/>
    </location>
</feature>
<dbReference type="GO" id="GO:0000301">
    <property type="term" value="P:retrograde transport, vesicle recycling within Golgi"/>
    <property type="evidence" value="ECO:0007669"/>
    <property type="project" value="TreeGrafter"/>
</dbReference>
<name>A0A803N5Y5_CHEQI</name>
<evidence type="ECO:0000256" key="2">
    <source>
        <dbReference type="ARBA" id="ARBA00022692"/>
    </source>
</evidence>
<dbReference type="InterPro" id="IPR019177">
    <property type="entry name" value="Golgin_subfamily_A_member_5"/>
</dbReference>
<reference evidence="9" key="1">
    <citation type="journal article" date="2017" name="Nature">
        <title>The genome of Chenopodium quinoa.</title>
        <authorList>
            <person name="Jarvis D.E."/>
            <person name="Ho Y.S."/>
            <person name="Lightfoot D.J."/>
            <person name="Schmoeckel S.M."/>
            <person name="Li B."/>
            <person name="Borm T.J.A."/>
            <person name="Ohyanagi H."/>
            <person name="Mineta K."/>
            <person name="Michell C.T."/>
            <person name="Saber N."/>
            <person name="Kharbatia N.M."/>
            <person name="Rupper R.R."/>
            <person name="Sharp A.R."/>
            <person name="Dally N."/>
            <person name="Boughton B.A."/>
            <person name="Woo Y.H."/>
            <person name="Gao G."/>
            <person name="Schijlen E.G.W.M."/>
            <person name="Guo X."/>
            <person name="Momin A.A."/>
            <person name="Negrao S."/>
            <person name="Al-Babili S."/>
            <person name="Gehring C."/>
            <person name="Roessner U."/>
            <person name="Jung C."/>
            <person name="Murphy K."/>
            <person name="Arold S.T."/>
            <person name="Gojobori T."/>
            <person name="van der Linden C.G."/>
            <person name="van Loo E.N."/>
            <person name="Jellen E.N."/>
            <person name="Maughan P.J."/>
            <person name="Tester M."/>
        </authorList>
    </citation>
    <scope>NUCLEOTIDE SEQUENCE [LARGE SCALE GENOMIC DNA]</scope>
    <source>
        <strain evidence="9">cv. PI 614886</strain>
    </source>
</reference>
<feature type="compositionally biased region" description="Basic and acidic residues" evidence="8">
    <location>
        <begin position="54"/>
        <end position="89"/>
    </location>
</feature>
<dbReference type="Gramene" id="AUR62041008-RA">
    <property type="protein sequence ID" value="AUR62041008-RA:cds"/>
    <property type="gene ID" value="AUR62041008"/>
</dbReference>
<keyword evidence="3" id="KW-1133">Transmembrane helix</keyword>
<keyword evidence="6" id="KW-0472">Membrane</keyword>
<reference evidence="9" key="2">
    <citation type="submission" date="2021-03" db="UniProtKB">
        <authorList>
            <consortium name="EnsemblPlants"/>
        </authorList>
    </citation>
    <scope>IDENTIFICATION</scope>
</reference>
<feature type="compositionally biased region" description="Gly residues" evidence="8">
    <location>
        <begin position="130"/>
        <end position="144"/>
    </location>
</feature>
<evidence type="ECO:0000256" key="5">
    <source>
        <dbReference type="ARBA" id="ARBA00023054"/>
    </source>
</evidence>
<keyword evidence="10" id="KW-1185">Reference proteome</keyword>
<evidence type="ECO:0000256" key="4">
    <source>
        <dbReference type="ARBA" id="ARBA00023034"/>
    </source>
</evidence>
<proteinExistence type="predicted"/>
<feature type="compositionally biased region" description="Basic and acidic residues" evidence="8">
    <location>
        <begin position="244"/>
        <end position="255"/>
    </location>
</feature>
<dbReference type="PANTHER" id="PTHR13815">
    <property type="entry name" value="GOLGIN-84"/>
    <property type="match status" value="1"/>
</dbReference>
<feature type="region of interest" description="Disordered" evidence="8">
    <location>
        <begin position="26"/>
        <end position="153"/>
    </location>
</feature>
<dbReference type="EnsemblPlants" id="AUR62041008-RA">
    <property type="protein sequence ID" value="AUR62041008-RA:cds"/>
    <property type="gene ID" value="AUR62041008"/>
</dbReference>
<evidence type="ECO:0000256" key="1">
    <source>
        <dbReference type="ARBA" id="ARBA00004394"/>
    </source>
</evidence>
<evidence type="ECO:0000256" key="8">
    <source>
        <dbReference type="SAM" id="MobiDB-lite"/>
    </source>
</evidence>
<keyword evidence="5 7" id="KW-0175">Coiled coil</keyword>
<feature type="region of interest" description="Disordered" evidence="8">
    <location>
        <begin position="216"/>
        <end position="255"/>
    </location>
</feature>
<evidence type="ECO:0000313" key="9">
    <source>
        <dbReference type="EnsemblPlants" id="AUR62041008-RA:cds"/>
    </source>
</evidence>
<dbReference type="Proteomes" id="UP000596660">
    <property type="component" value="Unplaced"/>
</dbReference>